<name>A0AAV5VW73_9BILA</name>
<sequence>QFFCGWKINKTIAQRRMSNQRKALHSRALKLLISQVLAMSFAFFSIVNPIIIIYFTDDYKRFIRGHNSSSCMFFCFGTWTISLFLNITLVYIVYKRVGRIGFYRSVGCFFLLIRDEQHLADTLRTPLWYSGPGMLCFFSVAPWTNYAVQIQVNFQIFFLVFTTCLLCVTCSFVYRYGMLCSPFIVSLFEVPRRAVATLLFLAV</sequence>
<proteinExistence type="predicted"/>
<evidence type="ECO:0000313" key="2">
    <source>
        <dbReference type="EMBL" id="GMT22513.1"/>
    </source>
</evidence>
<evidence type="ECO:0008006" key="4">
    <source>
        <dbReference type="Google" id="ProtNLM"/>
    </source>
</evidence>
<keyword evidence="3" id="KW-1185">Reference proteome</keyword>
<evidence type="ECO:0000313" key="3">
    <source>
        <dbReference type="Proteomes" id="UP001432322"/>
    </source>
</evidence>
<accession>A0AAV5VW73</accession>
<feature type="transmembrane region" description="Helical" evidence="1">
    <location>
        <begin position="154"/>
        <end position="174"/>
    </location>
</feature>
<dbReference type="EMBL" id="BTSY01000004">
    <property type="protein sequence ID" value="GMT22513.1"/>
    <property type="molecule type" value="Genomic_DNA"/>
</dbReference>
<keyword evidence="1" id="KW-0812">Transmembrane</keyword>
<dbReference type="Pfam" id="PF10326">
    <property type="entry name" value="7TM_GPCR_Str"/>
    <property type="match status" value="1"/>
</dbReference>
<feature type="transmembrane region" description="Helical" evidence="1">
    <location>
        <begin position="76"/>
        <end position="94"/>
    </location>
</feature>
<dbReference type="Proteomes" id="UP001432322">
    <property type="component" value="Unassembled WGS sequence"/>
</dbReference>
<comment type="caution">
    <text evidence="2">The sequence shown here is derived from an EMBL/GenBank/DDBJ whole genome shotgun (WGS) entry which is preliminary data.</text>
</comment>
<feature type="transmembrane region" description="Helical" evidence="1">
    <location>
        <begin position="31"/>
        <end position="56"/>
    </location>
</feature>
<dbReference type="PANTHER" id="PTHR46178:SF9">
    <property type="entry name" value="SEVEN TM RECEPTOR"/>
    <property type="match status" value="1"/>
</dbReference>
<reference evidence="2" key="1">
    <citation type="submission" date="2023-10" db="EMBL/GenBank/DDBJ databases">
        <title>Genome assembly of Pristionchus species.</title>
        <authorList>
            <person name="Yoshida K."/>
            <person name="Sommer R.J."/>
        </authorList>
    </citation>
    <scope>NUCLEOTIDE SEQUENCE</scope>
    <source>
        <strain evidence="2">RS5133</strain>
    </source>
</reference>
<protein>
    <recommendedName>
        <fullName evidence="4">G protein-coupled receptor</fullName>
    </recommendedName>
</protein>
<keyword evidence="1" id="KW-1133">Transmembrane helix</keyword>
<dbReference type="InterPro" id="IPR019428">
    <property type="entry name" value="7TM_GPCR_serpentine_rcpt_Str"/>
</dbReference>
<dbReference type="PANTHER" id="PTHR46178">
    <property type="entry name" value="SEVEN TM RECEPTOR"/>
    <property type="match status" value="1"/>
</dbReference>
<keyword evidence="1" id="KW-0472">Membrane</keyword>
<gene>
    <name evidence="2" type="ORF">PFISCL1PPCAC_13810</name>
</gene>
<feature type="non-terminal residue" evidence="2">
    <location>
        <position position="1"/>
    </location>
</feature>
<feature type="non-terminal residue" evidence="2">
    <location>
        <position position="203"/>
    </location>
</feature>
<organism evidence="2 3">
    <name type="scientific">Pristionchus fissidentatus</name>
    <dbReference type="NCBI Taxonomy" id="1538716"/>
    <lineage>
        <taxon>Eukaryota</taxon>
        <taxon>Metazoa</taxon>
        <taxon>Ecdysozoa</taxon>
        <taxon>Nematoda</taxon>
        <taxon>Chromadorea</taxon>
        <taxon>Rhabditida</taxon>
        <taxon>Rhabditina</taxon>
        <taxon>Diplogasteromorpha</taxon>
        <taxon>Diplogasteroidea</taxon>
        <taxon>Neodiplogasteridae</taxon>
        <taxon>Pristionchus</taxon>
    </lineage>
</organism>
<evidence type="ECO:0000256" key="1">
    <source>
        <dbReference type="SAM" id="Phobius"/>
    </source>
</evidence>
<dbReference type="AlphaFoldDB" id="A0AAV5VW73"/>